<comment type="caution">
    <text evidence="3">The sequence shown here is derived from an EMBL/GenBank/DDBJ whole genome shotgun (WGS) entry which is preliminary data.</text>
</comment>
<dbReference type="Pfam" id="PF12671">
    <property type="entry name" value="Amidase_6"/>
    <property type="match status" value="1"/>
</dbReference>
<dbReference type="OrthoDB" id="9812429at2"/>
<feature type="chain" id="PRO_5004712743" description="Putative amidase domain-containing protein" evidence="1">
    <location>
        <begin position="27"/>
        <end position="370"/>
    </location>
</feature>
<organism evidence="3 4">
    <name type="scientific">Catonella morbi ATCC 51271</name>
    <dbReference type="NCBI Taxonomy" id="592026"/>
    <lineage>
        <taxon>Bacteria</taxon>
        <taxon>Bacillati</taxon>
        <taxon>Bacillota</taxon>
        <taxon>Clostridia</taxon>
        <taxon>Lachnospirales</taxon>
        <taxon>Lachnospiraceae</taxon>
        <taxon>Catonella</taxon>
    </lineage>
</organism>
<keyword evidence="1" id="KW-0732">Signal</keyword>
<dbReference type="EMBL" id="ACIL03000013">
    <property type="protein sequence ID" value="ESL02697.1"/>
    <property type="molecule type" value="Genomic_DNA"/>
</dbReference>
<feature type="signal peptide" evidence="1">
    <location>
        <begin position="1"/>
        <end position="26"/>
    </location>
</feature>
<sequence length="370" mass="42289">MNKKLTSLILIVAVVLSMDCAGPVFAESIDNTGFAAPRQEMFEPILQQIYNDYGELYEFENFEFKTFNFTKDDVDYIGIDVLVDMTLTRHPKDSPYFKGEAEALKAYEDNYYLRSSLEKEIYEEIKDVESECYLVPDRTTFTYAYKVADSNYRSLKRNYSLEDCYYRVDGEETELIPADELNQIEDESALFEEGYESLMNSARELLLDKYKSASPNKIDVSYDRIAARDWARKNAFADQEYPSKEVSGTDCANFVSKALRAGGIPKDEPGDWYGSKHWGGWAGKNWFRTGYNKNGGVVPYMTKKGYFSLVKNESKVNAGCIMYWTKVSHVALVTYGDGSTIKYTQHGAHQSKDTVYRSGGSISAKFYKHK</sequence>
<accession>V2Y3P1</accession>
<dbReference type="HOGENOM" id="CLU_753857_0_0_9"/>
<dbReference type="RefSeq" id="WP_023354439.1">
    <property type="nucleotide sequence ID" value="NZ_KI535368.1"/>
</dbReference>
<dbReference type="Proteomes" id="UP000018227">
    <property type="component" value="Unassembled WGS sequence"/>
</dbReference>
<reference evidence="3 4" key="1">
    <citation type="submission" date="2013-06" db="EMBL/GenBank/DDBJ databases">
        <authorList>
            <person name="Weinstock G."/>
            <person name="Sodergren E."/>
            <person name="Clifton S."/>
            <person name="Fulton L."/>
            <person name="Fulton B."/>
            <person name="Courtney L."/>
            <person name="Fronick C."/>
            <person name="Harrison M."/>
            <person name="Strong C."/>
            <person name="Farmer C."/>
            <person name="Delahaunty K."/>
            <person name="Markovic C."/>
            <person name="Hall O."/>
            <person name="Minx P."/>
            <person name="Tomlinson C."/>
            <person name="Mitreva M."/>
            <person name="Nelson J."/>
            <person name="Hou S."/>
            <person name="Wollam A."/>
            <person name="Pepin K.H."/>
            <person name="Johnson M."/>
            <person name="Bhonagiri V."/>
            <person name="Nash W.E."/>
            <person name="Warren W."/>
            <person name="Chinwalla A."/>
            <person name="Mardis E.R."/>
            <person name="Wilson R.K."/>
        </authorList>
    </citation>
    <scope>NUCLEOTIDE SEQUENCE [LARGE SCALE GENOMIC DNA]</scope>
    <source>
        <strain evidence="3 4">ATCC 51271</strain>
    </source>
</reference>
<feature type="domain" description="Putative amidase" evidence="2">
    <location>
        <begin position="221"/>
        <end position="355"/>
    </location>
</feature>
<keyword evidence="4" id="KW-1185">Reference proteome</keyword>
<evidence type="ECO:0000313" key="3">
    <source>
        <dbReference type="EMBL" id="ESL02697.1"/>
    </source>
</evidence>
<gene>
    <name evidence="3" type="ORF">GCWU0000282_001567</name>
</gene>
<dbReference type="eggNOG" id="ENOG5032E6F">
    <property type="taxonomic scope" value="Bacteria"/>
</dbReference>
<dbReference type="AlphaFoldDB" id="V2Y3P1"/>
<name>V2Y3P1_9FIRM</name>
<evidence type="ECO:0000256" key="1">
    <source>
        <dbReference type="SAM" id="SignalP"/>
    </source>
</evidence>
<protein>
    <recommendedName>
        <fullName evidence="2">Putative amidase domain-containing protein</fullName>
    </recommendedName>
</protein>
<evidence type="ECO:0000313" key="4">
    <source>
        <dbReference type="Proteomes" id="UP000018227"/>
    </source>
</evidence>
<dbReference type="InterPro" id="IPR024301">
    <property type="entry name" value="Amidase_6"/>
</dbReference>
<evidence type="ECO:0000259" key="2">
    <source>
        <dbReference type="Pfam" id="PF12671"/>
    </source>
</evidence>
<proteinExistence type="predicted"/>
<dbReference type="STRING" id="592026.GCWU0000282_001567"/>